<dbReference type="SUPFAM" id="SSF48371">
    <property type="entry name" value="ARM repeat"/>
    <property type="match status" value="1"/>
</dbReference>
<feature type="compositionally biased region" description="Polar residues" evidence="1">
    <location>
        <begin position="40"/>
        <end position="61"/>
    </location>
</feature>
<dbReference type="EMBL" id="JBFDAA010000022">
    <property type="protein sequence ID" value="KAL1110623.1"/>
    <property type="molecule type" value="Genomic_DNA"/>
</dbReference>
<dbReference type="PANTHER" id="PTHR23254:SF15">
    <property type="entry name" value="POLYADENYLATE-BINDING PROTEIN-INTERACTING PROTEIN 1"/>
    <property type="match status" value="1"/>
</dbReference>
<evidence type="ECO:0000256" key="1">
    <source>
        <dbReference type="SAM" id="MobiDB-lite"/>
    </source>
</evidence>
<evidence type="ECO:0000313" key="2">
    <source>
        <dbReference type="EMBL" id="KAL1110623.1"/>
    </source>
</evidence>
<sequence>MSSISDRIRLVRRKVDVAPPVQNPVNGTVPDLANDPASKGPTTPRSESSEVDTVNLSSSPLNPDADEFIPQQQDVLTAEESDFVEFNTMTCMVELIQSPHEFEEVCNNHKSEFEFMLADEDLVLKLVCTLLMSLLKEPNSQYIGVKLAKWLKDIAPTSNFLRTLMNCLEMDFNKMVQDLRTANPAGVRSMSLLLGEFYVQFPDSSGRRFVFISEAILDLCENLLQCDVPGHILTLGLLLKLTGQSLAEDCPTKLGQIIDGIKKIICKTDDWTTVVLTTVMSTYTNEWQIIDQLDSEKTPKSCENNPDDPCEAKLYGPDGCELTADEAKFLKNCVGDNDGSSSSV</sequence>
<feature type="region of interest" description="Disordered" evidence="1">
    <location>
        <begin position="15"/>
        <end position="64"/>
    </location>
</feature>
<dbReference type="Proteomes" id="UP001558652">
    <property type="component" value="Unassembled WGS sequence"/>
</dbReference>
<comment type="caution">
    <text evidence="2">The sequence shown here is derived from an EMBL/GenBank/DDBJ whole genome shotgun (WGS) entry which is preliminary data.</text>
</comment>
<protein>
    <submittedName>
        <fullName evidence="2">Uncharacterized protein</fullName>
    </submittedName>
</protein>
<keyword evidence="3" id="KW-1185">Reference proteome</keyword>
<gene>
    <name evidence="2" type="ORF">AAG570_008151</name>
</gene>
<proteinExistence type="predicted"/>
<organism evidence="2 3">
    <name type="scientific">Ranatra chinensis</name>
    <dbReference type="NCBI Taxonomy" id="642074"/>
    <lineage>
        <taxon>Eukaryota</taxon>
        <taxon>Metazoa</taxon>
        <taxon>Ecdysozoa</taxon>
        <taxon>Arthropoda</taxon>
        <taxon>Hexapoda</taxon>
        <taxon>Insecta</taxon>
        <taxon>Pterygota</taxon>
        <taxon>Neoptera</taxon>
        <taxon>Paraneoptera</taxon>
        <taxon>Hemiptera</taxon>
        <taxon>Heteroptera</taxon>
        <taxon>Panheteroptera</taxon>
        <taxon>Nepomorpha</taxon>
        <taxon>Nepidae</taxon>
        <taxon>Ranatrinae</taxon>
        <taxon>Ranatra</taxon>
    </lineage>
</organism>
<evidence type="ECO:0000313" key="3">
    <source>
        <dbReference type="Proteomes" id="UP001558652"/>
    </source>
</evidence>
<name>A0ABD0Y961_9HEMI</name>
<dbReference type="InterPro" id="IPR051367">
    <property type="entry name" value="mRNA_TranslReg/HistoneTransl"/>
</dbReference>
<reference evidence="2 3" key="1">
    <citation type="submission" date="2024-07" db="EMBL/GenBank/DDBJ databases">
        <title>Chromosome-level genome assembly of the water stick insect Ranatra chinensis (Heteroptera: Nepidae).</title>
        <authorList>
            <person name="Liu X."/>
        </authorList>
    </citation>
    <scope>NUCLEOTIDE SEQUENCE [LARGE SCALE GENOMIC DNA]</scope>
    <source>
        <strain evidence="2">Cailab_2021Rc</strain>
        <tissue evidence="2">Muscle</tissue>
    </source>
</reference>
<dbReference type="PANTHER" id="PTHR23254">
    <property type="entry name" value="EIF4G DOMAIN PROTEIN"/>
    <property type="match status" value="1"/>
</dbReference>
<dbReference type="AlphaFoldDB" id="A0ABD0Y961"/>
<dbReference type="InterPro" id="IPR016024">
    <property type="entry name" value="ARM-type_fold"/>
</dbReference>
<dbReference type="Gene3D" id="1.25.40.180">
    <property type="match status" value="1"/>
</dbReference>
<accession>A0ABD0Y961</accession>